<dbReference type="WBParaSite" id="nRc.2.0.1.t31878-RA">
    <property type="protein sequence ID" value="nRc.2.0.1.t31878-RA"/>
    <property type="gene ID" value="nRc.2.0.1.g31878"/>
</dbReference>
<sequence>MDIIGIDPKIGLQRLSSVGWTGTMGDENHTKWTIVAKYPVKWATAMDENPLSFLLLELLFEQLRLIFISNLAV</sequence>
<protein>
    <submittedName>
        <fullName evidence="2">Uncharacterized protein</fullName>
    </submittedName>
</protein>
<keyword evidence="1" id="KW-1185">Reference proteome</keyword>
<organism evidence="1 2">
    <name type="scientific">Romanomermis culicivorax</name>
    <name type="common">Nematode worm</name>
    <dbReference type="NCBI Taxonomy" id="13658"/>
    <lineage>
        <taxon>Eukaryota</taxon>
        <taxon>Metazoa</taxon>
        <taxon>Ecdysozoa</taxon>
        <taxon>Nematoda</taxon>
        <taxon>Enoplea</taxon>
        <taxon>Dorylaimia</taxon>
        <taxon>Mermithida</taxon>
        <taxon>Mermithoidea</taxon>
        <taxon>Mermithidae</taxon>
        <taxon>Romanomermis</taxon>
    </lineage>
</organism>
<evidence type="ECO:0000313" key="2">
    <source>
        <dbReference type="WBParaSite" id="nRc.2.0.1.t31878-RA"/>
    </source>
</evidence>
<dbReference type="Proteomes" id="UP000887565">
    <property type="component" value="Unplaced"/>
</dbReference>
<proteinExistence type="predicted"/>
<accession>A0A915K234</accession>
<dbReference type="AlphaFoldDB" id="A0A915K234"/>
<evidence type="ECO:0000313" key="1">
    <source>
        <dbReference type="Proteomes" id="UP000887565"/>
    </source>
</evidence>
<reference evidence="2" key="1">
    <citation type="submission" date="2022-11" db="UniProtKB">
        <authorList>
            <consortium name="WormBaseParasite"/>
        </authorList>
    </citation>
    <scope>IDENTIFICATION</scope>
</reference>
<name>A0A915K234_ROMCU</name>